<name>A0A903WR17_ANODA</name>
<sequence length="479" mass="53914">MALDHSCQTRSSSPCGSGGQTVPRCLPQQHASSSEHRQHHHHHLRKHRSQQPSTTLKVMNAQPPMATVAATLNTTAAHLGPRNHRPPATSRRRWWWGTRCAMLPFALLLLLLLVLVRPGVTVPVVTDTGVTTGGRMLEDFLNASSDDWLSPCRPANSTPFPTEEALHGQAARDNGTSIHLRKIVVPMIETIQLALGTISQYEDELNRTGWSNEAYQRQYSFLRPFVANVSTWERRLSVYWAFLAFIVNVYETQSNVVGMKPAMLEDMRILRNYIKDILCQVREYRNVDDFESPPIKAPRMSKLIQFNEDDLNKVEVARWFILCRLNCYLNSTHCHLKLVNKTASANPKEKMNEKWLPSCKLCPYLAKGPGAGANPNPHDQVKNKQQPRSKANKKGRNGLGKKVTNHPAGIRPNGDKRGKKQQQCATERVAGAVAAKTSKTANQSFKGKSNRKRKDHRQGAAQQQQQRRTGGKRSNRLQD</sequence>
<feature type="compositionally biased region" description="Low complexity" evidence="1">
    <location>
        <begin position="459"/>
        <end position="468"/>
    </location>
</feature>
<organism evidence="3 4">
    <name type="scientific">Anopheles darlingi</name>
    <name type="common">Mosquito</name>
    <dbReference type="NCBI Taxonomy" id="43151"/>
    <lineage>
        <taxon>Eukaryota</taxon>
        <taxon>Metazoa</taxon>
        <taxon>Ecdysozoa</taxon>
        <taxon>Arthropoda</taxon>
        <taxon>Hexapoda</taxon>
        <taxon>Insecta</taxon>
        <taxon>Pterygota</taxon>
        <taxon>Neoptera</taxon>
        <taxon>Endopterygota</taxon>
        <taxon>Diptera</taxon>
        <taxon>Nematocera</taxon>
        <taxon>Culicoidea</taxon>
        <taxon>Culicidae</taxon>
        <taxon>Anophelinae</taxon>
        <taxon>Anopheles</taxon>
    </lineage>
</organism>
<keyword evidence="2" id="KW-1133">Transmembrane helix</keyword>
<feature type="transmembrane region" description="Helical" evidence="2">
    <location>
        <begin position="94"/>
        <end position="116"/>
    </location>
</feature>
<feature type="compositionally biased region" description="Polar residues" evidence="1">
    <location>
        <begin position="1"/>
        <end position="15"/>
    </location>
</feature>
<dbReference type="AlphaFoldDB" id="A0A903WR17"/>
<reference evidence="4" key="1">
    <citation type="journal article" date="2010" name="BMC Genomics">
        <title>Combination of measures distinguishes pre-miRNAs from other stem-loops in the genome of the newly sequenced Anopheles darlingi.</title>
        <authorList>
            <person name="Mendes N.D."/>
            <person name="Freitas A.T."/>
            <person name="Vasconcelos A.T."/>
            <person name="Sagot M.F."/>
        </authorList>
    </citation>
    <scope>NUCLEOTIDE SEQUENCE</scope>
</reference>
<evidence type="ECO:0000256" key="2">
    <source>
        <dbReference type="SAM" id="Phobius"/>
    </source>
</evidence>
<feature type="compositionally biased region" description="Polar residues" evidence="1">
    <location>
        <begin position="437"/>
        <end position="447"/>
    </location>
</feature>
<reference evidence="3" key="2">
    <citation type="submission" date="2022-10" db="UniProtKB">
        <authorList>
            <consortium name="EnsemblMetazoa"/>
        </authorList>
    </citation>
    <scope>IDENTIFICATION</scope>
</reference>
<keyword evidence="2" id="KW-0472">Membrane</keyword>
<protein>
    <submittedName>
        <fullName evidence="3">Uncharacterized protein</fullName>
    </submittedName>
</protein>
<proteinExistence type="predicted"/>
<feature type="region of interest" description="Disordered" evidence="1">
    <location>
        <begin position="370"/>
        <end position="479"/>
    </location>
</feature>
<evidence type="ECO:0000313" key="3">
    <source>
        <dbReference type="EnsemblMetazoa" id="ADAC100533-PA"/>
    </source>
</evidence>
<dbReference type="Proteomes" id="UP000000673">
    <property type="component" value="Unassembled WGS sequence"/>
</dbReference>
<accession>A0A903WR17</accession>
<evidence type="ECO:0000313" key="4">
    <source>
        <dbReference type="Proteomes" id="UP000000673"/>
    </source>
</evidence>
<feature type="compositionally biased region" description="Basic residues" evidence="1">
    <location>
        <begin position="385"/>
        <end position="396"/>
    </location>
</feature>
<feature type="compositionally biased region" description="Basic residues" evidence="1">
    <location>
        <begin position="37"/>
        <end position="49"/>
    </location>
</feature>
<feature type="region of interest" description="Disordered" evidence="1">
    <location>
        <begin position="1"/>
        <end position="54"/>
    </location>
</feature>
<keyword evidence="4" id="KW-1185">Reference proteome</keyword>
<evidence type="ECO:0000256" key="1">
    <source>
        <dbReference type="SAM" id="MobiDB-lite"/>
    </source>
</evidence>
<feature type="compositionally biased region" description="Basic residues" evidence="1">
    <location>
        <begin position="469"/>
        <end position="479"/>
    </location>
</feature>
<dbReference type="EnsemblMetazoa" id="ADAC100533-RA">
    <property type="protein sequence ID" value="ADAC100533-PA"/>
    <property type="gene ID" value="ADAC100533"/>
</dbReference>
<keyword evidence="2" id="KW-0812">Transmembrane</keyword>